<dbReference type="AlphaFoldDB" id="A0A1Y2B352"/>
<comment type="catalytic activity">
    <reaction evidence="1">
        <text>Random hydrolysis of (1-&gt;6)-alpha-D-mannosidic linkages in unbranched (1-&gt;6)-mannans.</text>
        <dbReference type="EC" id="3.2.1.101"/>
    </reaction>
</comment>
<keyword evidence="5" id="KW-0378">Hydrolase</keyword>
<dbReference type="EC" id="3.2.1.101" evidence="3"/>
<comment type="similarity">
    <text evidence="2">Belongs to the glycosyl hydrolase 76 family.</text>
</comment>
<evidence type="ECO:0000256" key="8">
    <source>
        <dbReference type="SAM" id="Phobius"/>
    </source>
</evidence>
<name>A0A1Y2B352_9FUNG</name>
<keyword evidence="10" id="KW-1185">Reference proteome</keyword>
<comment type="caution">
    <text evidence="9">The sequence shown here is derived from an EMBL/GenBank/DDBJ whole genome shotgun (WGS) entry which is preliminary data.</text>
</comment>
<dbReference type="InterPro" id="IPR014480">
    <property type="entry name" value="Mannan-1_6-alpha_mannosidase"/>
</dbReference>
<evidence type="ECO:0000256" key="7">
    <source>
        <dbReference type="ARBA" id="ARBA00023295"/>
    </source>
</evidence>
<reference evidence="9 10" key="1">
    <citation type="submission" date="2016-07" db="EMBL/GenBank/DDBJ databases">
        <title>Pervasive Adenine N6-methylation of Active Genes in Fungi.</title>
        <authorList>
            <consortium name="DOE Joint Genome Institute"/>
            <person name="Mondo S.J."/>
            <person name="Dannebaum R.O."/>
            <person name="Kuo R.C."/>
            <person name="Labutti K."/>
            <person name="Haridas S."/>
            <person name="Kuo A."/>
            <person name="Salamov A."/>
            <person name="Ahrendt S.R."/>
            <person name="Lipzen A."/>
            <person name="Sullivan W."/>
            <person name="Andreopoulos W.B."/>
            <person name="Clum A."/>
            <person name="Lindquist E."/>
            <person name="Daum C."/>
            <person name="Ramamoorthy G.K."/>
            <person name="Gryganskyi A."/>
            <person name="Culley D."/>
            <person name="Magnuson J.K."/>
            <person name="James T.Y."/>
            <person name="O'Malley M.A."/>
            <person name="Stajich J.E."/>
            <person name="Spatafora J.W."/>
            <person name="Visel A."/>
            <person name="Grigoriev I.V."/>
        </authorList>
    </citation>
    <scope>NUCLEOTIDE SEQUENCE [LARGE SCALE GENOMIC DNA]</scope>
    <source>
        <strain evidence="9 10">JEL800</strain>
    </source>
</reference>
<organism evidence="9 10">
    <name type="scientific">Rhizoclosmatium globosum</name>
    <dbReference type="NCBI Taxonomy" id="329046"/>
    <lineage>
        <taxon>Eukaryota</taxon>
        <taxon>Fungi</taxon>
        <taxon>Fungi incertae sedis</taxon>
        <taxon>Chytridiomycota</taxon>
        <taxon>Chytridiomycota incertae sedis</taxon>
        <taxon>Chytridiomycetes</taxon>
        <taxon>Chytridiales</taxon>
        <taxon>Chytriomycetaceae</taxon>
        <taxon>Rhizoclosmatium</taxon>
    </lineage>
</organism>
<feature type="transmembrane region" description="Helical" evidence="8">
    <location>
        <begin position="399"/>
        <end position="423"/>
    </location>
</feature>
<dbReference type="PANTHER" id="PTHR12145:SF36">
    <property type="entry name" value="MANNAN ENDO-1,6-ALPHA-MANNOSIDASE DCW1"/>
    <property type="match status" value="1"/>
</dbReference>
<dbReference type="EMBL" id="MCGO01000089">
    <property type="protein sequence ID" value="ORY29268.1"/>
    <property type="molecule type" value="Genomic_DNA"/>
</dbReference>
<dbReference type="PANTHER" id="PTHR12145">
    <property type="entry name" value="MANNAN ENDO-1,6-ALPHA-MANNOSIDASE DCW1"/>
    <property type="match status" value="1"/>
</dbReference>
<dbReference type="GO" id="GO:0016052">
    <property type="term" value="P:carbohydrate catabolic process"/>
    <property type="evidence" value="ECO:0007669"/>
    <property type="project" value="InterPro"/>
</dbReference>
<dbReference type="Pfam" id="PF03663">
    <property type="entry name" value="Glyco_hydro_76"/>
    <property type="match status" value="1"/>
</dbReference>
<keyword evidence="8" id="KW-0812">Transmembrane</keyword>
<evidence type="ECO:0000256" key="5">
    <source>
        <dbReference type="ARBA" id="ARBA00022801"/>
    </source>
</evidence>
<keyword evidence="6" id="KW-0325">Glycoprotein</keyword>
<evidence type="ECO:0000256" key="4">
    <source>
        <dbReference type="ARBA" id="ARBA00022729"/>
    </source>
</evidence>
<keyword evidence="8" id="KW-0472">Membrane</keyword>
<dbReference type="STRING" id="329046.A0A1Y2B352"/>
<dbReference type="SUPFAM" id="SSF48208">
    <property type="entry name" value="Six-hairpin glycosidases"/>
    <property type="match status" value="1"/>
</dbReference>
<dbReference type="InterPro" id="IPR005198">
    <property type="entry name" value="Glyco_hydro_76"/>
</dbReference>
<protein>
    <recommendedName>
        <fullName evidence="3">mannan endo-1,6-alpha-mannosidase</fullName>
        <ecNumber evidence="3">3.2.1.101</ecNumber>
    </recommendedName>
</protein>
<evidence type="ECO:0000313" key="9">
    <source>
        <dbReference type="EMBL" id="ORY29268.1"/>
    </source>
</evidence>
<evidence type="ECO:0000256" key="6">
    <source>
        <dbReference type="ARBA" id="ARBA00023180"/>
    </source>
</evidence>
<gene>
    <name evidence="9" type="ORF">BCR33DRAFT_745364</name>
</gene>
<dbReference type="GO" id="GO:0008496">
    <property type="term" value="F:mannan endo-1,6-alpha-mannosidase activity"/>
    <property type="evidence" value="ECO:0007669"/>
    <property type="project" value="UniProtKB-EC"/>
</dbReference>
<dbReference type="OrthoDB" id="9984024at2759"/>
<dbReference type="Gene3D" id="1.50.10.20">
    <property type="match status" value="1"/>
</dbReference>
<evidence type="ECO:0000313" key="10">
    <source>
        <dbReference type="Proteomes" id="UP000193642"/>
    </source>
</evidence>
<dbReference type="InterPro" id="IPR008928">
    <property type="entry name" value="6-hairpin_glycosidase_sf"/>
</dbReference>
<proteinExistence type="inferred from homology"/>
<keyword evidence="4" id="KW-0732">Signal</keyword>
<dbReference type="GO" id="GO:0009272">
    <property type="term" value="P:fungal-type cell wall biogenesis"/>
    <property type="evidence" value="ECO:0007669"/>
    <property type="project" value="TreeGrafter"/>
</dbReference>
<sequence>MAMWPLKMFFKDNSPGLGAWQETYSASKTLIQWHESGIYWGFFYDYFGLTGDSQFNDWVDDQMQQAVGPNVGFLDEITKKTGRWNDDIGWWALGVMSAAEATKDGILAPKNPIEGQNPRYIDVVNTTFIQMYEQWDDSCGGGMFCECLLWSRDRTTPKVNDAYYKSSITNAQHVDMGARLYAYTKNEMYRDYVDRVYTWMLSSTLIDPVTYAVADGLDSRACAIDRTLFSYHSGELMSGLATMYKATGNQRYLDEAHKHFKHVASHFTFNNILYDPMRGPAPIMPNGFMWPVYRGIGVLYSITTDDSIKAQIRTIMAASAAFNFQPCNSIWYCIRDLDPSTDRTLWNGTSPRDQFEVVAILNALVVITGAPVIQHVQDKTPIVTGDGSTKAATGANTKLALYLGIGFGCVALILVILIVVLVVKRNKALSSRWRIQKGKCIRARQGRSWLKVQ</sequence>
<accession>A0A1Y2B352</accession>
<evidence type="ECO:0000256" key="1">
    <source>
        <dbReference type="ARBA" id="ARBA00001452"/>
    </source>
</evidence>
<keyword evidence="7 9" id="KW-0326">Glycosidase</keyword>
<dbReference type="Proteomes" id="UP000193642">
    <property type="component" value="Unassembled WGS sequence"/>
</dbReference>
<keyword evidence="8" id="KW-1133">Transmembrane helix</keyword>
<evidence type="ECO:0000256" key="2">
    <source>
        <dbReference type="ARBA" id="ARBA00009699"/>
    </source>
</evidence>
<evidence type="ECO:0000256" key="3">
    <source>
        <dbReference type="ARBA" id="ARBA00012350"/>
    </source>
</evidence>